<dbReference type="AlphaFoldDB" id="A0A1E1LA09"/>
<name>A0A1E1LA09_9HELO</name>
<keyword evidence="2" id="KW-1185">Reference proteome</keyword>
<organism evidence="1 2">
    <name type="scientific">Rhynchosporium agropyri</name>
    <dbReference type="NCBI Taxonomy" id="914238"/>
    <lineage>
        <taxon>Eukaryota</taxon>
        <taxon>Fungi</taxon>
        <taxon>Dikarya</taxon>
        <taxon>Ascomycota</taxon>
        <taxon>Pezizomycotina</taxon>
        <taxon>Leotiomycetes</taxon>
        <taxon>Helotiales</taxon>
        <taxon>Ploettnerulaceae</taxon>
        <taxon>Rhynchosporium</taxon>
    </lineage>
</organism>
<evidence type="ECO:0000313" key="1">
    <source>
        <dbReference type="EMBL" id="CZT07326.1"/>
    </source>
</evidence>
<sequence>MSSDIKSKDQAYYSTFLVGATTHDSLQHLSADYSKIPEGEVKKHLGTEIVQDGAWNHYPYLSISLFVWLALRLCGDDLPINSPDFTSTTNSAYENTIQKLKNGGKFLDEIIPKNHFIAADILNENAPGLRDLEGNTDVVNASPLVHVFNLED</sequence>
<accession>A0A1E1LA09</accession>
<dbReference type="EMBL" id="FJUX01000095">
    <property type="protein sequence ID" value="CZT07326.1"/>
    <property type="molecule type" value="Genomic_DNA"/>
</dbReference>
<proteinExistence type="predicted"/>
<dbReference type="Proteomes" id="UP000178912">
    <property type="component" value="Unassembled WGS sequence"/>
</dbReference>
<gene>
    <name evidence="1" type="ORF">RAG0_12829</name>
</gene>
<protein>
    <submittedName>
        <fullName evidence="1">Uncharacterized protein</fullName>
    </submittedName>
</protein>
<dbReference type="OrthoDB" id="2094832at2759"/>
<evidence type="ECO:0000313" key="2">
    <source>
        <dbReference type="Proteomes" id="UP000178912"/>
    </source>
</evidence>
<reference evidence="2" key="1">
    <citation type="submission" date="2016-03" db="EMBL/GenBank/DDBJ databases">
        <authorList>
            <person name="Guldener U."/>
        </authorList>
    </citation>
    <scope>NUCLEOTIDE SEQUENCE [LARGE SCALE GENOMIC DNA]</scope>
    <source>
        <strain evidence="2">04CH-RAC-A.6.1</strain>
    </source>
</reference>